<dbReference type="AlphaFoldDB" id="A0AAV4RX08"/>
<dbReference type="Pfam" id="PF00194">
    <property type="entry name" value="Carb_anhydrase"/>
    <property type="match status" value="1"/>
</dbReference>
<dbReference type="GO" id="GO:0006730">
    <property type="term" value="P:one-carbon metabolic process"/>
    <property type="evidence" value="ECO:0007669"/>
    <property type="project" value="TreeGrafter"/>
</dbReference>
<organism evidence="4 5">
    <name type="scientific">Caerostris extrusa</name>
    <name type="common">Bark spider</name>
    <name type="synonym">Caerostris bankana</name>
    <dbReference type="NCBI Taxonomy" id="172846"/>
    <lineage>
        <taxon>Eukaryota</taxon>
        <taxon>Metazoa</taxon>
        <taxon>Ecdysozoa</taxon>
        <taxon>Arthropoda</taxon>
        <taxon>Chelicerata</taxon>
        <taxon>Arachnida</taxon>
        <taxon>Araneae</taxon>
        <taxon>Araneomorphae</taxon>
        <taxon>Entelegynae</taxon>
        <taxon>Araneoidea</taxon>
        <taxon>Araneidae</taxon>
        <taxon>Caerostris</taxon>
    </lineage>
</organism>
<dbReference type="PANTHER" id="PTHR18952:SF208">
    <property type="entry name" value="CARBONIC ANHYDRASE XA-RELATED"/>
    <property type="match status" value="1"/>
</dbReference>
<feature type="domain" description="Alpha-carbonic anhydrase" evidence="3">
    <location>
        <begin position="1"/>
        <end position="148"/>
    </location>
</feature>
<dbReference type="PANTHER" id="PTHR18952">
    <property type="entry name" value="CARBONIC ANHYDRASE"/>
    <property type="match status" value="1"/>
</dbReference>
<dbReference type="EMBL" id="BPLR01008454">
    <property type="protein sequence ID" value="GIY24815.1"/>
    <property type="molecule type" value="Genomic_DNA"/>
</dbReference>
<dbReference type="InterPro" id="IPR001148">
    <property type="entry name" value="CA_dom"/>
</dbReference>
<dbReference type="InterPro" id="IPR036398">
    <property type="entry name" value="CA_dom_sf"/>
</dbReference>
<dbReference type="Gene3D" id="3.10.200.10">
    <property type="entry name" value="Alpha carbonic anhydrase"/>
    <property type="match status" value="1"/>
</dbReference>
<dbReference type="GO" id="GO:0004089">
    <property type="term" value="F:carbonate dehydratase activity"/>
    <property type="evidence" value="ECO:0007669"/>
    <property type="project" value="InterPro"/>
</dbReference>
<dbReference type="PROSITE" id="PS51144">
    <property type="entry name" value="ALPHA_CA_2"/>
    <property type="match status" value="1"/>
</dbReference>
<dbReference type="SUPFAM" id="SSF51069">
    <property type="entry name" value="Carbonic anhydrase"/>
    <property type="match status" value="1"/>
</dbReference>
<accession>A0AAV4RX08</accession>
<evidence type="ECO:0000256" key="1">
    <source>
        <dbReference type="ARBA" id="ARBA00010718"/>
    </source>
</evidence>
<dbReference type="InterPro" id="IPR023561">
    <property type="entry name" value="Carbonic_anhydrase_a-class"/>
</dbReference>
<evidence type="ECO:0000313" key="5">
    <source>
        <dbReference type="Proteomes" id="UP001054945"/>
    </source>
</evidence>
<dbReference type="GO" id="GO:0008270">
    <property type="term" value="F:zinc ion binding"/>
    <property type="evidence" value="ECO:0007669"/>
    <property type="project" value="InterPro"/>
</dbReference>
<name>A0AAV4RX08_CAEEX</name>
<evidence type="ECO:0000256" key="2">
    <source>
        <dbReference type="SAM" id="MobiDB-lite"/>
    </source>
</evidence>
<gene>
    <name evidence="4" type="primary">X975_24476</name>
    <name evidence="4" type="ORF">CEXT_495791</name>
</gene>
<comment type="caution">
    <text evidence="4">The sequence shown here is derived from an EMBL/GenBank/DDBJ whole genome shotgun (WGS) entry which is preliminary data.</text>
</comment>
<sequence>MPDIASNALNLNAEGSNGEDDNECEKKSVSNTSSSPDLRLITSNVGKILYKRRYTRIKEIQIFGLLPTTGNHFMTYEGSTTTPGCHETVTWIVLNKPAYMTKTEIERGMGTGDILIFTPLTRVIENPPVNAISRHCKIGKEGYKRQLQ</sequence>
<keyword evidence="5" id="KW-1185">Reference proteome</keyword>
<feature type="region of interest" description="Disordered" evidence="2">
    <location>
        <begin position="1"/>
        <end position="36"/>
    </location>
</feature>
<evidence type="ECO:0000259" key="3">
    <source>
        <dbReference type="PROSITE" id="PS51144"/>
    </source>
</evidence>
<comment type="similarity">
    <text evidence="1">Belongs to the alpha-carbonic anhydrase family.</text>
</comment>
<dbReference type="Proteomes" id="UP001054945">
    <property type="component" value="Unassembled WGS sequence"/>
</dbReference>
<evidence type="ECO:0000313" key="4">
    <source>
        <dbReference type="EMBL" id="GIY24815.1"/>
    </source>
</evidence>
<protein>
    <submittedName>
        <fullName evidence="4">Carbonic anhydrase-related protein 10</fullName>
    </submittedName>
</protein>
<proteinExistence type="inferred from homology"/>
<reference evidence="4 5" key="1">
    <citation type="submission" date="2021-06" db="EMBL/GenBank/DDBJ databases">
        <title>Caerostris extrusa draft genome.</title>
        <authorList>
            <person name="Kono N."/>
            <person name="Arakawa K."/>
        </authorList>
    </citation>
    <scope>NUCLEOTIDE SEQUENCE [LARGE SCALE GENOMIC DNA]</scope>
</reference>